<comment type="caution">
    <text evidence="1">The sequence shown here is derived from an EMBL/GenBank/DDBJ whole genome shotgun (WGS) entry which is preliminary data.</text>
</comment>
<proteinExistence type="predicted"/>
<evidence type="ECO:0000313" key="2">
    <source>
        <dbReference type="Proteomes" id="UP000036987"/>
    </source>
</evidence>
<reference evidence="2" key="1">
    <citation type="journal article" date="2016" name="Nature">
        <title>The genome of the seagrass Zostera marina reveals angiosperm adaptation to the sea.</title>
        <authorList>
            <person name="Olsen J.L."/>
            <person name="Rouze P."/>
            <person name="Verhelst B."/>
            <person name="Lin Y.-C."/>
            <person name="Bayer T."/>
            <person name="Collen J."/>
            <person name="Dattolo E."/>
            <person name="De Paoli E."/>
            <person name="Dittami S."/>
            <person name="Maumus F."/>
            <person name="Michel G."/>
            <person name="Kersting A."/>
            <person name="Lauritano C."/>
            <person name="Lohaus R."/>
            <person name="Toepel M."/>
            <person name="Tonon T."/>
            <person name="Vanneste K."/>
            <person name="Amirebrahimi M."/>
            <person name="Brakel J."/>
            <person name="Bostroem C."/>
            <person name="Chovatia M."/>
            <person name="Grimwood J."/>
            <person name="Jenkins J.W."/>
            <person name="Jueterbock A."/>
            <person name="Mraz A."/>
            <person name="Stam W.T."/>
            <person name="Tice H."/>
            <person name="Bornberg-Bauer E."/>
            <person name="Green P.J."/>
            <person name="Pearson G.A."/>
            <person name="Procaccini G."/>
            <person name="Duarte C.M."/>
            <person name="Schmutz J."/>
            <person name="Reusch T.B.H."/>
            <person name="Van de Peer Y."/>
        </authorList>
    </citation>
    <scope>NUCLEOTIDE SEQUENCE [LARGE SCALE GENOMIC DNA]</scope>
    <source>
        <strain evidence="2">cv. Finnish</strain>
    </source>
</reference>
<dbReference type="AlphaFoldDB" id="A0A0K9PKH3"/>
<name>A0A0K9PKH3_ZOSMR</name>
<dbReference type="Proteomes" id="UP000036987">
    <property type="component" value="Unassembled WGS sequence"/>
</dbReference>
<keyword evidence="2" id="KW-1185">Reference proteome</keyword>
<gene>
    <name evidence="1" type="ORF">ZOSMA_213G00120</name>
</gene>
<organism evidence="1 2">
    <name type="scientific">Zostera marina</name>
    <name type="common">Eelgrass</name>
    <dbReference type="NCBI Taxonomy" id="29655"/>
    <lineage>
        <taxon>Eukaryota</taxon>
        <taxon>Viridiplantae</taxon>
        <taxon>Streptophyta</taxon>
        <taxon>Embryophyta</taxon>
        <taxon>Tracheophyta</taxon>
        <taxon>Spermatophyta</taxon>
        <taxon>Magnoliopsida</taxon>
        <taxon>Liliopsida</taxon>
        <taxon>Zosteraceae</taxon>
        <taxon>Zostera</taxon>
    </lineage>
</organism>
<sequence>MDKRADFWDFQWRISTTKEIPQKKNQISTQKIKNPAYWWGEFRHEKSVVIQSINQESLTLFVSISFYLYRIPVNG</sequence>
<dbReference type="EMBL" id="LFYR01000766">
    <property type="protein sequence ID" value="KMZ69471.1"/>
    <property type="molecule type" value="Genomic_DNA"/>
</dbReference>
<protein>
    <submittedName>
        <fullName evidence="1">Uncharacterized protein</fullName>
    </submittedName>
</protein>
<evidence type="ECO:0000313" key="1">
    <source>
        <dbReference type="EMBL" id="KMZ69471.1"/>
    </source>
</evidence>
<accession>A0A0K9PKH3</accession>